<organism evidence="2 3">
    <name type="scientific">Hydrogenimonas thermophila</name>
    <dbReference type="NCBI Taxonomy" id="223786"/>
    <lineage>
        <taxon>Bacteria</taxon>
        <taxon>Pseudomonadati</taxon>
        <taxon>Campylobacterota</taxon>
        <taxon>Epsilonproteobacteria</taxon>
        <taxon>Campylobacterales</taxon>
        <taxon>Hydrogenimonadaceae</taxon>
        <taxon>Hydrogenimonas</taxon>
    </lineage>
</organism>
<evidence type="ECO:0000313" key="2">
    <source>
        <dbReference type="EMBL" id="SFP75684.1"/>
    </source>
</evidence>
<proteinExistence type="predicted"/>
<dbReference type="OrthoDB" id="9791791at2"/>
<evidence type="ECO:0000313" key="3">
    <source>
        <dbReference type="Proteomes" id="UP000199227"/>
    </source>
</evidence>
<dbReference type="AlphaFoldDB" id="A0A1I5SY13"/>
<evidence type="ECO:0008006" key="4">
    <source>
        <dbReference type="Google" id="ProtNLM"/>
    </source>
</evidence>
<dbReference type="EMBL" id="FOXB01000038">
    <property type="protein sequence ID" value="SFP75684.1"/>
    <property type="molecule type" value="Genomic_DNA"/>
</dbReference>
<name>A0A1I5SY13_9BACT</name>
<reference evidence="2 3" key="1">
    <citation type="submission" date="2016-10" db="EMBL/GenBank/DDBJ databases">
        <authorList>
            <person name="de Groot N.N."/>
        </authorList>
    </citation>
    <scope>NUCLEOTIDE SEQUENCE [LARGE SCALE GENOMIC DNA]</scope>
    <source>
        <strain evidence="2 3">EP1-55-1</strain>
    </source>
</reference>
<feature type="transmembrane region" description="Helical" evidence="1">
    <location>
        <begin position="20"/>
        <end position="44"/>
    </location>
</feature>
<dbReference type="Proteomes" id="UP000199227">
    <property type="component" value="Unassembled WGS sequence"/>
</dbReference>
<keyword evidence="1" id="KW-1133">Transmembrane helix</keyword>
<protein>
    <recommendedName>
        <fullName evidence="4">DUF4381 domain-containing protein</fullName>
    </recommendedName>
</protein>
<gene>
    <name evidence="2" type="ORF">SAMN05216234_13821</name>
</gene>
<sequence length="133" mass="16121">MNPQELPIRDIKPLLPIPDISIYFFIVIVGITIVVFIAVLIFIWKWWQKHKTSNPRIEWLRELDRMDYSNSKKVAYIMTKYGRLLAEDKRREEILEQLIPRLEKYKYKKDVPPLDDETKRYIKLFIEMSHDAL</sequence>
<keyword evidence="1" id="KW-0812">Transmembrane</keyword>
<keyword evidence="1" id="KW-0472">Membrane</keyword>
<evidence type="ECO:0000256" key="1">
    <source>
        <dbReference type="SAM" id="Phobius"/>
    </source>
</evidence>
<dbReference type="RefSeq" id="WP_092913588.1">
    <property type="nucleotide sequence ID" value="NZ_FOXB01000038.1"/>
</dbReference>
<keyword evidence="3" id="KW-1185">Reference proteome</keyword>
<accession>A0A1I5SY13</accession>
<dbReference type="STRING" id="223786.SAMN05216234_13821"/>